<keyword evidence="2" id="KW-0326">Glycosidase</keyword>
<accession>A0A378TGX7</accession>
<sequence length="279" mass="30894">MADAGGVGTGQNRGVAAESQAAWPHGARYGASITFDFDAEEVWIGEDPANAGRPGVLSQGTYGPKVAVPLLLELLARHQVTATFFICGRDADRHPDRVREILAAGHEVAHHGHTHRSPVNLTPQEEEAELVHGLDSLRKLGAEVVGYRSPSWDFSPHTLGLLAEHGLQYSSNLMDDIRPYRHPGGIVEIPVSWLLDDAPHFWFSGADWSKTIRTVDEVYRLWRDELDGIAELGAHFMLTMHPQFIGRPSRLKLLDRLLTDMRESGAWIAPAREVAQWVP</sequence>
<keyword evidence="3" id="KW-1185">Reference proteome</keyword>
<keyword evidence="2" id="KW-0624">Polysaccharide degradation</keyword>
<gene>
    <name evidence="2" type="ORF">NCTC10821_03322</name>
</gene>
<dbReference type="GO" id="GO:0016810">
    <property type="term" value="F:hydrolase activity, acting on carbon-nitrogen (but not peptide) bonds"/>
    <property type="evidence" value="ECO:0007669"/>
    <property type="project" value="InterPro"/>
</dbReference>
<evidence type="ECO:0000259" key="1">
    <source>
        <dbReference type="PROSITE" id="PS51677"/>
    </source>
</evidence>
<keyword evidence="2" id="KW-0119">Carbohydrate metabolism</keyword>
<dbReference type="InterPro" id="IPR002509">
    <property type="entry name" value="NODB_dom"/>
</dbReference>
<feature type="domain" description="NodB homology" evidence="1">
    <location>
        <begin position="54"/>
        <end position="269"/>
    </location>
</feature>
<dbReference type="AlphaFoldDB" id="A0A378TGX7"/>
<dbReference type="PROSITE" id="PS51677">
    <property type="entry name" value="NODB"/>
    <property type="match status" value="1"/>
</dbReference>
<dbReference type="PANTHER" id="PTHR47561">
    <property type="entry name" value="POLYSACCHARIDE DEACETYLASE FAMILY PROTEIN (AFU_ORTHOLOGUE AFUA_6G05030)"/>
    <property type="match status" value="1"/>
</dbReference>
<keyword evidence="2" id="KW-0378">Hydrolase</keyword>
<dbReference type="Gene3D" id="3.20.20.370">
    <property type="entry name" value="Glycoside hydrolase/deacetylase"/>
    <property type="match status" value="1"/>
</dbReference>
<dbReference type="EMBL" id="UGQT01000001">
    <property type="protein sequence ID" value="STZ59784.1"/>
    <property type="molecule type" value="Genomic_DNA"/>
</dbReference>
<evidence type="ECO:0000313" key="3">
    <source>
        <dbReference type="Proteomes" id="UP000254978"/>
    </source>
</evidence>
<reference evidence="2 3" key="1">
    <citation type="submission" date="2018-06" db="EMBL/GenBank/DDBJ databases">
        <authorList>
            <consortium name="Pathogen Informatics"/>
            <person name="Doyle S."/>
        </authorList>
    </citation>
    <scope>NUCLEOTIDE SEQUENCE [LARGE SCALE GENOMIC DNA]</scope>
    <source>
        <strain evidence="2 3">NCTC10821</strain>
    </source>
</reference>
<dbReference type="GO" id="GO:0045493">
    <property type="term" value="P:xylan catabolic process"/>
    <property type="evidence" value="ECO:0007669"/>
    <property type="project" value="UniProtKB-KW"/>
</dbReference>
<dbReference type="GO" id="GO:0016798">
    <property type="term" value="F:hydrolase activity, acting on glycosyl bonds"/>
    <property type="evidence" value="ECO:0007669"/>
    <property type="project" value="UniProtKB-KW"/>
</dbReference>
<protein>
    <submittedName>
        <fullName evidence="2">Putative xylanase/chitin deacetylase</fullName>
    </submittedName>
</protein>
<dbReference type="InterPro" id="IPR037950">
    <property type="entry name" value="PgdA-like"/>
</dbReference>
<dbReference type="PANTHER" id="PTHR47561:SF1">
    <property type="entry name" value="POLYSACCHARIDE DEACETYLASE FAMILY PROTEIN (AFU_ORTHOLOGUE AFUA_6G05030)"/>
    <property type="match status" value="1"/>
</dbReference>
<dbReference type="Proteomes" id="UP000254978">
    <property type="component" value="Unassembled WGS sequence"/>
</dbReference>
<evidence type="ECO:0000313" key="2">
    <source>
        <dbReference type="EMBL" id="STZ59784.1"/>
    </source>
</evidence>
<dbReference type="SUPFAM" id="SSF88713">
    <property type="entry name" value="Glycoside hydrolase/deacetylase"/>
    <property type="match status" value="1"/>
</dbReference>
<dbReference type="OrthoDB" id="9763050at2"/>
<keyword evidence="2" id="KW-0858">Xylan degradation</keyword>
<organism evidence="2 3">
    <name type="scientific">Mycolicibacterium tokaiense</name>
    <dbReference type="NCBI Taxonomy" id="39695"/>
    <lineage>
        <taxon>Bacteria</taxon>
        <taxon>Bacillati</taxon>
        <taxon>Actinomycetota</taxon>
        <taxon>Actinomycetes</taxon>
        <taxon>Mycobacteriales</taxon>
        <taxon>Mycobacteriaceae</taxon>
        <taxon>Mycolicibacterium</taxon>
    </lineage>
</organism>
<dbReference type="Pfam" id="PF01522">
    <property type="entry name" value="Polysacc_deac_1"/>
    <property type="match status" value="1"/>
</dbReference>
<dbReference type="CDD" id="cd10938">
    <property type="entry name" value="CE4_HpPgdA_like"/>
    <property type="match status" value="1"/>
</dbReference>
<dbReference type="InterPro" id="IPR011330">
    <property type="entry name" value="Glyco_hydro/deAcase_b/a-brl"/>
</dbReference>
<proteinExistence type="predicted"/>
<name>A0A378TGX7_9MYCO</name>